<dbReference type="SUPFAM" id="SSF47413">
    <property type="entry name" value="lambda repressor-like DNA-binding domains"/>
    <property type="match status" value="1"/>
</dbReference>
<reference evidence="2 3" key="1">
    <citation type="submission" date="2014-04" db="EMBL/GenBank/DDBJ databases">
        <title>Draft genome sequence of Bacillus azotoformans MEV2011, a (co-) denitrifying strain unable to grow in the presence of oxygen.</title>
        <authorList>
            <person name="Nielsen M."/>
            <person name="Schreiber L."/>
            <person name="Finster K."/>
            <person name="Schramm A."/>
        </authorList>
    </citation>
    <scope>NUCLEOTIDE SEQUENCE [LARGE SCALE GENOMIC DNA]</scope>
    <source>
        <strain evidence="2 3">MEV2011</strain>
    </source>
</reference>
<dbReference type="Gene3D" id="1.10.260.40">
    <property type="entry name" value="lambda repressor-like DNA-binding domains"/>
    <property type="match status" value="1"/>
</dbReference>
<accession>A0A072NI51</accession>
<dbReference type="GeneID" id="89466779"/>
<evidence type="ECO:0000313" key="3">
    <source>
        <dbReference type="Proteomes" id="UP000027936"/>
    </source>
</evidence>
<dbReference type="GO" id="GO:0003677">
    <property type="term" value="F:DNA binding"/>
    <property type="evidence" value="ECO:0007669"/>
    <property type="project" value="InterPro"/>
</dbReference>
<dbReference type="Pfam" id="PF01381">
    <property type="entry name" value="HTH_3"/>
    <property type="match status" value="1"/>
</dbReference>
<dbReference type="Proteomes" id="UP000027936">
    <property type="component" value="Unassembled WGS sequence"/>
</dbReference>
<dbReference type="EMBL" id="JJRY01000017">
    <property type="protein sequence ID" value="KEF37156.1"/>
    <property type="molecule type" value="Genomic_DNA"/>
</dbReference>
<evidence type="ECO:0000313" key="2">
    <source>
        <dbReference type="EMBL" id="KEF37156.1"/>
    </source>
</evidence>
<evidence type="ECO:0000259" key="1">
    <source>
        <dbReference type="PROSITE" id="PS50943"/>
    </source>
</evidence>
<dbReference type="InterPro" id="IPR010982">
    <property type="entry name" value="Lambda_DNA-bd_dom_sf"/>
</dbReference>
<feature type="domain" description="HTH cro/C1-type" evidence="1">
    <location>
        <begin position="24"/>
        <end position="72"/>
    </location>
</feature>
<dbReference type="CDD" id="cd00093">
    <property type="entry name" value="HTH_XRE"/>
    <property type="match status" value="1"/>
</dbReference>
<sequence length="89" mass="10559">MLRRKLFRNLFGKTLRQKRYEGSKKKLTLSEFVSKTDLDDSYIGKIERGEKLPDALTLYKIFVGRGISIDQLFNDMKPQFEMLVKLEKR</sequence>
<comment type="caution">
    <text evidence="2">The sequence shown here is derived from an EMBL/GenBank/DDBJ whole genome shotgun (WGS) entry which is preliminary data.</text>
</comment>
<protein>
    <recommendedName>
        <fullName evidence="1">HTH cro/C1-type domain-containing protein</fullName>
    </recommendedName>
</protein>
<gene>
    <name evidence="2" type="ORF">M670_03577</name>
</gene>
<organism evidence="2 3">
    <name type="scientific">Schinkia azotoformans MEV2011</name>
    <dbReference type="NCBI Taxonomy" id="1348973"/>
    <lineage>
        <taxon>Bacteria</taxon>
        <taxon>Bacillati</taxon>
        <taxon>Bacillota</taxon>
        <taxon>Bacilli</taxon>
        <taxon>Bacillales</taxon>
        <taxon>Bacillaceae</taxon>
        <taxon>Calidifontibacillus/Schinkia group</taxon>
        <taxon>Schinkia</taxon>
    </lineage>
</organism>
<dbReference type="AlphaFoldDB" id="A0A072NI51"/>
<dbReference type="PATRIC" id="fig|1348973.3.peg.3451"/>
<name>A0A072NI51_SCHAZ</name>
<dbReference type="PROSITE" id="PS50943">
    <property type="entry name" value="HTH_CROC1"/>
    <property type="match status" value="1"/>
</dbReference>
<proteinExistence type="predicted"/>
<dbReference type="InterPro" id="IPR001387">
    <property type="entry name" value="Cro/C1-type_HTH"/>
</dbReference>
<dbReference type="RefSeq" id="WP_003329942.1">
    <property type="nucleotide sequence ID" value="NZ_JJRY01000017.1"/>
</dbReference>
<dbReference type="OrthoDB" id="9814553at2"/>